<keyword evidence="3 6" id="KW-0175">Coiled coil</keyword>
<evidence type="ECO:0000256" key="1">
    <source>
        <dbReference type="ARBA" id="ARBA00004300"/>
    </source>
</evidence>
<dbReference type="PANTHER" id="PTHR44281:SF2">
    <property type="entry name" value="SPINDLE ASSEMBLY ABNORMAL PROTEIN 6 HOMOLOG"/>
    <property type="match status" value="1"/>
</dbReference>
<protein>
    <submittedName>
        <fullName evidence="9">Spindle assembly abnormal protein 6 like protein</fullName>
    </submittedName>
</protein>
<sequence length="377" mass="45279">MRESVFTGRIPIHCQNNDIPTLLKCDVTKEDDKVEIRLIDTKDLFTFFVCAISSGDFYMIKREQDIRVDFERFTRKLIEMFHNLSRNKLTASFDNNKFKFIEKNEFRNIIRLELKFFKPDESHYRRYLSDVISRMEGDNIKLIKDNSLIKEQCRCIEKDLQDRIRFLESENNETQRKIEKLYRERDDLMKRVREKEEDNERCQNKIVKLEKEKNKLEYEIEKMKIHEVKIETLNSRIEDLLKRNEELETDINTANDIIKKLRVENKNMKKELEDVLIKQENFENKTNLLKRENDESTRKIKTLEEKNKKLKSDLKEKSSRLETLENENRLLAKKLDDAQSVYNHFYSKKVESVSNNSQSSDSNSIFSSIQPESPPHL</sequence>
<proteinExistence type="predicted"/>
<dbReference type="InterPro" id="IPR038558">
    <property type="entry name" value="SAS-6_N_sf"/>
</dbReference>
<evidence type="ECO:0000313" key="9">
    <source>
        <dbReference type="EMBL" id="KAF7683850.1"/>
    </source>
</evidence>
<dbReference type="EMBL" id="SBIQ01000046">
    <property type="protein sequence ID" value="KAF7683850.1"/>
    <property type="molecule type" value="Genomic_DNA"/>
</dbReference>
<gene>
    <name evidence="9" type="primary">sas6</name>
    <name evidence="9" type="ORF">TCON_0949</name>
</gene>
<keyword evidence="4" id="KW-0206">Cytoskeleton</keyword>
<dbReference type="PANTHER" id="PTHR44281">
    <property type="entry name" value="SPINDLE ASSEMBLY ABNORMAL PROTEIN 6 HOMOLOG"/>
    <property type="match status" value="1"/>
</dbReference>
<accession>A0ABQ7I0D2</accession>
<name>A0ABQ7I0D2_9MICR</name>
<feature type="region of interest" description="Disordered" evidence="7">
    <location>
        <begin position="350"/>
        <end position="377"/>
    </location>
</feature>
<evidence type="ECO:0000256" key="4">
    <source>
        <dbReference type="ARBA" id="ARBA00023212"/>
    </source>
</evidence>
<evidence type="ECO:0000259" key="8">
    <source>
        <dbReference type="Pfam" id="PF16531"/>
    </source>
</evidence>
<feature type="compositionally biased region" description="Low complexity" evidence="7">
    <location>
        <begin position="352"/>
        <end position="368"/>
    </location>
</feature>
<keyword evidence="5" id="KW-0131">Cell cycle</keyword>
<organism evidence="9 10">
    <name type="scientific">Astathelohania contejeani</name>
    <dbReference type="NCBI Taxonomy" id="164912"/>
    <lineage>
        <taxon>Eukaryota</taxon>
        <taxon>Fungi</taxon>
        <taxon>Fungi incertae sedis</taxon>
        <taxon>Microsporidia</taxon>
        <taxon>Astathelohaniidae</taxon>
        <taxon>Astathelohania</taxon>
    </lineage>
</organism>
<evidence type="ECO:0000313" key="10">
    <source>
        <dbReference type="Proteomes" id="UP001516464"/>
    </source>
</evidence>
<keyword evidence="10" id="KW-1185">Reference proteome</keyword>
<evidence type="ECO:0000256" key="2">
    <source>
        <dbReference type="ARBA" id="ARBA00022490"/>
    </source>
</evidence>
<comment type="caution">
    <text evidence="9">The sequence shown here is derived from an EMBL/GenBank/DDBJ whole genome shotgun (WGS) entry which is preliminary data.</text>
</comment>
<dbReference type="Pfam" id="PF16531">
    <property type="entry name" value="SAS-6_N"/>
    <property type="match status" value="1"/>
</dbReference>
<keyword evidence="2" id="KW-0963">Cytoplasm</keyword>
<evidence type="ECO:0000256" key="3">
    <source>
        <dbReference type="ARBA" id="ARBA00023054"/>
    </source>
</evidence>
<comment type="subcellular location">
    <subcellularLocation>
        <location evidence="1">Cytoplasm</location>
        <location evidence="1">Cytoskeleton</location>
        <location evidence="1">Microtubule organizing center</location>
        <location evidence="1">Centrosome</location>
    </subcellularLocation>
</comment>
<dbReference type="Gene3D" id="1.10.287.1490">
    <property type="match status" value="1"/>
</dbReference>
<feature type="coiled-coil region" evidence="6">
    <location>
        <begin position="157"/>
        <end position="341"/>
    </location>
</feature>
<evidence type="ECO:0000256" key="7">
    <source>
        <dbReference type="SAM" id="MobiDB-lite"/>
    </source>
</evidence>
<dbReference type="Proteomes" id="UP001516464">
    <property type="component" value="Unassembled WGS sequence"/>
</dbReference>
<dbReference type="Gene3D" id="2.170.210.20">
    <property type="entry name" value="Spindle assembly abnormal protein 6, N-terminal domain"/>
    <property type="match status" value="1"/>
</dbReference>
<evidence type="ECO:0000256" key="6">
    <source>
        <dbReference type="SAM" id="Coils"/>
    </source>
</evidence>
<reference evidence="9 10" key="1">
    <citation type="submission" date="2019-01" db="EMBL/GenBank/DDBJ databases">
        <title>Genomes sequencing and comparative genomics of infectious freshwater microsporidia, Cucumispora dikerogammari and Thelohania contejeani.</title>
        <authorList>
            <person name="Cormier A."/>
            <person name="Giraud I."/>
            <person name="Wattier R."/>
            <person name="Teixeira M."/>
            <person name="Grandjean F."/>
            <person name="Rigaud T."/>
            <person name="Cordaux R."/>
        </authorList>
    </citation>
    <scope>NUCLEOTIDE SEQUENCE [LARGE SCALE GENOMIC DNA]</scope>
    <source>
        <strain evidence="9">T1</strain>
        <tissue evidence="9">Spores</tissue>
    </source>
</reference>
<evidence type="ECO:0000256" key="5">
    <source>
        <dbReference type="ARBA" id="ARBA00023306"/>
    </source>
</evidence>
<feature type="domain" description="Spindle assembly abnormal protein 6 N-terminal" evidence="8">
    <location>
        <begin position="10"/>
        <end position="116"/>
    </location>
</feature>
<dbReference type="InterPro" id="IPR032396">
    <property type="entry name" value="SAS-6_N"/>
</dbReference>